<sequence>MRPILCFGVSLCLSPSVSFTDSWKRFFLPISPFHSNSEFQLLISATTTISPSLHALKQAWKTFLFSLRGLEFMPCHFQLTPLELQPKFSFGKIFMAYGSSRSVRFQDDLESSALPTINGGGVTKIIYNIDGTQIPESSGKRTSASRKSERSLRAKVLSRVFSEDYERVQRKILDPRGQVIRRWNKIFLVACLVSLFVDPLFFYLPVVRDEVCIDIGVGLEVVLTTIRSIADVFYTIQIFIKFRTAYVAPSSRVFGRGELVIDPFKIAIRYLRYGFWIDLIAAVPVPQVLIWIVIPNLSGSTMTNTKNFLRFFLIFQYLPRLFLIFPLSTQIVKATGLVTQTAWAGAAYNLILYMLASHVLGACWYLLSIERQEACWRRLCMFDKSCKDGFFDCHKVDDPQRDSWFNMSNIKSSCNPSGSFYQFGIYGDAITFHVTTSPFFNKYFYCLWWGLKNLSSLGQNLATSTFVGEIIFAIIVATLGLVLFALLIGNMQKYLQSTTVRLEEWRIRRTDTEQWMHHRQLPPELRQSVRRYDQYKWVATRGVDEEVLLRSLPLDLRRDIKRHLCLDLVRRVPLFDQMDERMLDAICERLKPALSTEGTYLVREGDPVNEMLFIIRGHLDSYTTNGGRTGFFNSCRIGPGDFCGEELLTWALDPRPSVVLPSSTRTVKAISEVEAFALIAEDLKFVSSQFRRLHSKQLRHKFRFYSHQWRTWAACFVQAAWQRYKRRKERAELRARENYPATKVESPLSPPPTSNLDSRSGNARRGLNKRCVSDAGVVSSLQKPEEPDFSIVEE</sequence>
<feature type="transmembrane region" description="Helical" evidence="11">
    <location>
        <begin position="307"/>
        <end position="327"/>
    </location>
</feature>
<keyword evidence="8" id="KW-1071">Ligand-gated ion channel</keyword>
<reference evidence="13 14" key="1">
    <citation type="submission" date="2024-03" db="EMBL/GenBank/DDBJ databases">
        <authorList>
            <person name="Gkanogiannis A."/>
            <person name="Becerra Lopez-Lavalle L."/>
        </authorList>
    </citation>
    <scope>NUCLEOTIDE SEQUENCE [LARGE SCALE GENOMIC DNA]</scope>
</reference>
<dbReference type="Pfam" id="PF00027">
    <property type="entry name" value="cNMP_binding"/>
    <property type="match status" value="1"/>
</dbReference>
<keyword evidence="5 11" id="KW-1133">Transmembrane helix</keyword>
<feature type="transmembrane region" description="Helical" evidence="11">
    <location>
        <begin position="273"/>
        <end position="295"/>
    </location>
</feature>
<evidence type="ECO:0000256" key="8">
    <source>
        <dbReference type="ARBA" id="ARBA00023286"/>
    </source>
</evidence>
<evidence type="ECO:0000259" key="12">
    <source>
        <dbReference type="PROSITE" id="PS50042"/>
    </source>
</evidence>
<keyword evidence="3" id="KW-0813">Transport</keyword>
<dbReference type="PROSITE" id="PS50042">
    <property type="entry name" value="CNMP_BINDING_3"/>
    <property type="match status" value="1"/>
</dbReference>
<dbReference type="EMBL" id="OZ021736">
    <property type="protein sequence ID" value="CAK9314396.1"/>
    <property type="molecule type" value="Genomic_DNA"/>
</dbReference>
<keyword evidence="9" id="KW-0407">Ion channel</keyword>
<organism evidence="13 14">
    <name type="scientific">Citrullus colocynthis</name>
    <name type="common">colocynth</name>
    <dbReference type="NCBI Taxonomy" id="252529"/>
    <lineage>
        <taxon>Eukaryota</taxon>
        <taxon>Viridiplantae</taxon>
        <taxon>Streptophyta</taxon>
        <taxon>Embryophyta</taxon>
        <taxon>Tracheophyta</taxon>
        <taxon>Spermatophyta</taxon>
        <taxon>Magnoliopsida</taxon>
        <taxon>eudicotyledons</taxon>
        <taxon>Gunneridae</taxon>
        <taxon>Pentapetalae</taxon>
        <taxon>rosids</taxon>
        <taxon>fabids</taxon>
        <taxon>Cucurbitales</taxon>
        <taxon>Cucurbitaceae</taxon>
        <taxon>Benincaseae</taxon>
        <taxon>Citrullus</taxon>
    </lineage>
</organism>
<evidence type="ECO:0000256" key="3">
    <source>
        <dbReference type="ARBA" id="ARBA00022448"/>
    </source>
</evidence>
<evidence type="ECO:0000256" key="1">
    <source>
        <dbReference type="ARBA" id="ARBA00004141"/>
    </source>
</evidence>
<evidence type="ECO:0000256" key="2">
    <source>
        <dbReference type="ARBA" id="ARBA00010486"/>
    </source>
</evidence>
<accession>A0ABP0Y473</accession>
<dbReference type="Gene3D" id="2.60.120.10">
    <property type="entry name" value="Jelly Rolls"/>
    <property type="match status" value="1"/>
</dbReference>
<evidence type="ECO:0000256" key="5">
    <source>
        <dbReference type="ARBA" id="ARBA00022989"/>
    </source>
</evidence>
<keyword evidence="14" id="KW-1185">Reference proteome</keyword>
<comment type="similarity">
    <text evidence="2">Belongs to the cyclic nucleotide-gated cation channel (TC 1.A.1.5) family.</text>
</comment>
<evidence type="ECO:0000313" key="13">
    <source>
        <dbReference type="EMBL" id="CAK9314396.1"/>
    </source>
</evidence>
<dbReference type="Proteomes" id="UP001642487">
    <property type="component" value="Chromosome 2"/>
</dbReference>
<evidence type="ECO:0000256" key="10">
    <source>
        <dbReference type="SAM" id="MobiDB-lite"/>
    </source>
</evidence>
<feature type="transmembrane region" description="Helical" evidence="11">
    <location>
        <begin position="347"/>
        <end position="367"/>
    </location>
</feature>
<dbReference type="SUPFAM" id="SSF81324">
    <property type="entry name" value="Voltage-gated potassium channels"/>
    <property type="match status" value="1"/>
</dbReference>
<evidence type="ECO:0000256" key="11">
    <source>
        <dbReference type="SAM" id="Phobius"/>
    </source>
</evidence>
<dbReference type="Gene3D" id="1.10.287.630">
    <property type="entry name" value="Helix hairpin bin"/>
    <property type="match status" value="1"/>
</dbReference>
<protein>
    <recommendedName>
        <fullName evidence="12">Cyclic nucleotide-binding domain-containing protein</fullName>
    </recommendedName>
</protein>
<gene>
    <name evidence="13" type="ORF">CITCOLO1_LOCUS6148</name>
</gene>
<dbReference type="CDD" id="cd00038">
    <property type="entry name" value="CAP_ED"/>
    <property type="match status" value="1"/>
</dbReference>
<keyword evidence="6" id="KW-0406">Ion transport</keyword>
<dbReference type="PANTHER" id="PTHR45651">
    <property type="entry name" value="CYCLIC NUCLEOTIDE-GATED ION CHANNEL 15-RELATED-RELATED"/>
    <property type="match status" value="1"/>
</dbReference>
<dbReference type="SMART" id="SM00100">
    <property type="entry name" value="cNMP"/>
    <property type="match status" value="1"/>
</dbReference>
<evidence type="ECO:0000313" key="14">
    <source>
        <dbReference type="Proteomes" id="UP001642487"/>
    </source>
</evidence>
<dbReference type="Pfam" id="PF00520">
    <property type="entry name" value="Ion_trans"/>
    <property type="match status" value="1"/>
</dbReference>
<comment type="subcellular location">
    <subcellularLocation>
        <location evidence="1">Membrane</location>
        <topology evidence="1">Multi-pass membrane protein</topology>
    </subcellularLocation>
</comment>
<keyword evidence="4 11" id="KW-0812">Transmembrane</keyword>
<dbReference type="InterPro" id="IPR014710">
    <property type="entry name" value="RmlC-like_jellyroll"/>
</dbReference>
<dbReference type="PRINTS" id="PR01463">
    <property type="entry name" value="EAGCHANLFMLY"/>
</dbReference>
<dbReference type="InterPro" id="IPR000595">
    <property type="entry name" value="cNMP-bd_dom"/>
</dbReference>
<dbReference type="PANTHER" id="PTHR45651:SF12">
    <property type="entry name" value="CYCLIC NUCLEOTIDE-GATED ION CHANNEL 15-RELATED"/>
    <property type="match status" value="1"/>
</dbReference>
<keyword evidence="7 11" id="KW-0472">Membrane</keyword>
<feature type="domain" description="Cyclic nucleotide-binding" evidence="12">
    <location>
        <begin position="574"/>
        <end position="671"/>
    </location>
</feature>
<evidence type="ECO:0000256" key="9">
    <source>
        <dbReference type="ARBA" id="ARBA00023303"/>
    </source>
</evidence>
<dbReference type="InterPro" id="IPR003938">
    <property type="entry name" value="K_chnl_volt-dep_EAG/ELK/ERG"/>
</dbReference>
<dbReference type="SUPFAM" id="SSF51206">
    <property type="entry name" value="cAMP-binding domain-like"/>
    <property type="match status" value="1"/>
</dbReference>
<name>A0ABP0Y473_9ROSI</name>
<evidence type="ECO:0000256" key="7">
    <source>
        <dbReference type="ARBA" id="ARBA00023136"/>
    </source>
</evidence>
<dbReference type="InterPro" id="IPR018490">
    <property type="entry name" value="cNMP-bd_dom_sf"/>
</dbReference>
<feature type="region of interest" description="Disordered" evidence="10">
    <location>
        <begin position="735"/>
        <end position="766"/>
    </location>
</feature>
<evidence type="ECO:0000256" key="6">
    <source>
        <dbReference type="ARBA" id="ARBA00023065"/>
    </source>
</evidence>
<dbReference type="InterPro" id="IPR005821">
    <property type="entry name" value="Ion_trans_dom"/>
</dbReference>
<dbReference type="Gene3D" id="1.10.287.70">
    <property type="match status" value="1"/>
</dbReference>
<evidence type="ECO:0000256" key="4">
    <source>
        <dbReference type="ARBA" id="ARBA00022692"/>
    </source>
</evidence>
<feature type="transmembrane region" description="Helical" evidence="11">
    <location>
        <begin position="466"/>
        <end position="488"/>
    </location>
</feature>
<proteinExistence type="inferred from homology"/>